<feature type="region of interest" description="Disordered" evidence="1">
    <location>
        <begin position="1094"/>
        <end position="1123"/>
    </location>
</feature>
<comment type="caution">
    <text evidence="3">The sequence shown here is derived from an EMBL/GenBank/DDBJ whole genome shotgun (WGS) entry which is preliminary data.</text>
</comment>
<feature type="compositionally biased region" description="Polar residues" evidence="1">
    <location>
        <begin position="200"/>
        <end position="209"/>
    </location>
</feature>
<feature type="compositionally biased region" description="Polar residues" evidence="1">
    <location>
        <begin position="231"/>
        <end position="243"/>
    </location>
</feature>
<feature type="compositionally biased region" description="Pro residues" evidence="1">
    <location>
        <begin position="331"/>
        <end position="344"/>
    </location>
</feature>
<dbReference type="SUPFAM" id="SSF52113">
    <property type="entry name" value="BRCT domain"/>
    <property type="match status" value="1"/>
</dbReference>
<feature type="compositionally biased region" description="Polar residues" evidence="1">
    <location>
        <begin position="605"/>
        <end position="615"/>
    </location>
</feature>
<sequence length="1302" mass="140443">MSSSNSNPFQQQHSPGQQRQQHKRTRSQLQLPVFSVELARSPLKDARDARRKASIQHKSSLGLSDSREHDDCRRVEKDGKAEADGHTSLDEFRSEEPSVCMDTQPSVEDEILLSPRKQKPTSNPDANTDPIKSKRTRSPTFDDVFGELDKMELIMKRPSPVLNRNTSKKLKLQDRDSEQSTHGPLDAFFLRQPAKRSKESVPSSRSTSEFDAHSSSSSALGTGQGMRRIFSESSAAPPSSLDPQSIFHRPLGSATPSIKQLKSIPTLDLRTMTPSPRKPTLDVELGTPLVSKFRAINEGNSVRFERMDRTCDGSSSSENNMHKPEGGVRQNPPPPSSSPSPPTLPVLLTPSRVKTLDPFTSHNLHSGLSNSPSILEDMQNKVNVDPPTQSQEVIDSKASAEKTLDVVSSSYNLGHTPNATVQQSLETTPTMASPMTPLPPPKLTAPGRSEECNGSYGYEEEEEAMKAAEGSKGKESPTVLFAKPSSEEANQKTGINLTPDVDDPFALTSAAPSPLPSAKLLPSETGTSEAKVMFSEPGTSALNSKTKSSVITKAKKTVLAKRVPQPVSTSTPRMRLTRAAVLRQKQRQRILSNVSPSKEAKISHAQPSIVVSGSSTKEDVPTEKEDKKSDSNAAEEKQKARAPISKRTPISKFPLQSSTRRGSKEPRKDQIKQEQPLSNPRKSFVLTIPSSLSPLKSSSGPSASNSFSSTLPNVPSAAATTSIPLSKSKSKVEFPSKPFTFSLYPPPVTDPTAKARAQNTLSNLNTALEKLTMPPPSKPSSATKGELRPRPSTSLGFNREMSAPVLTRTGQESVPRPVSRAGSIGPAKRTTSFLAPPPRPIFASDTMDKWKLTAKPGEPAQMNSLFVSSATGARPASNFRVGGGVIGRMGTGLGRGGIFGRPISRIKASQKTNLETVEGSPVKSVVERQGEQDRNKDEADIPLTSLRPLMLQSTPSHNGTDSNTTTMTSGGEHAILDNGDSPDYSQASGKEKELKRISKLNASRRASMAFSALSQSLTTPTDDKGKNEGSSTTLDKPLGATRSFADWSPPNKQRAASASFSSSRPVRAAAARSAASTRSITPIGIMRSQSEVGMSLASQSHTFGESDEEGKSGRKSAMGRSKMPGSLDVLDQCTIFVDVRTEEGEDAGALFVDMLRSLGAKVLTRVGQSSTHIVYKNGLASTLARYRLLDEPRPSIVGIGWVVECAEKRERVDETLFQVDIDNMNVAGTLKISMSGPMDAFLDGNTPEHTKTGMDSDLISENSDTSLDRDIVGRSSLKSSGNYNPLEQARRRSMMFPRPLNG</sequence>
<feature type="compositionally biased region" description="Low complexity" evidence="1">
    <location>
        <begin position="10"/>
        <end position="19"/>
    </location>
</feature>
<dbReference type="CDD" id="cd17716">
    <property type="entry name" value="BRCT_microcephalin_rpt1"/>
    <property type="match status" value="1"/>
</dbReference>
<feature type="compositionally biased region" description="Low complexity" evidence="1">
    <location>
        <begin position="506"/>
        <end position="523"/>
    </location>
</feature>
<name>A0A4V3XCS3_9AGAM</name>
<feature type="compositionally biased region" description="Polar residues" evidence="1">
    <location>
        <begin position="710"/>
        <end position="727"/>
    </location>
</feature>
<feature type="compositionally biased region" description="Basic and acidic residues" evidence="1">
    <location>
        <begin position="925"/>
        <end position="939"/>
    </location>
</feature>
<feature type="region of interest" description="Disordered" evidence="1">
    <location>
        <begin position="1"/>
        <end position="259"/>
    </location>
</feature>
<dbReference type="Gene3D" id="3.40.50.10190">
    <property type="entry name" value="BRCT domain"/>
    <property type="match status" value="1"/>
</dbReference>
<dbReference type="Pfam" id="PF00533">
    <property type="entry name" value="BRCT"/>
    <property type="match status" value="1"/>
</dbReference>
<dbReference type="Proteomes" id="UP000308199">
    <property type="component" value="Unassembled WGS sequence"/>
</dbReference>
<feature type="region of interest" description="Disordered" evidence="1">
    <location>
        <begin position="1011"/>
        <end position="1065"/>
    </location>
</feature>
<protein>
    <recommendedName>
        <fullName evidence="2">BRCT domain-containing protein</fullName>
    </recommendedName>
</protein>
<feature type="compositionally biased region" description="Polar residues" evidence="1">
    <location>
        <begin position="951"/>
        <end position="969"/>
    </location>
</feature>
<dbReference type="OrthoDB" id="2384350at2759"/>
<feature type="region of interest" description="Disordered" evidence="1">
    <location>
        <begin position="304"/>
        <end position="348"/>
    </location>
</feature>
<feature type="compositionally biased region" description="Basic and acidic residues" evidence="1">
    <location>
        <begin position="464"/>
        <end position="475"/>
    </location>
</feature>
<feature type="compositionally biased region" description="Polar residues" evidence="1">
    <location>
        <begin position="1276"/>
        <end position="1285"/>
    </location>
</feature>
<feature type="domain" description="BRCT" evidence="2">
    <location>
        <begin position="1125"/>
        <end position="1219"/>
    </location>
</feature>
<feature type="compositionally biased region" description="Polar residues" evidence="1">
    <location>
        <begin position="537"/>
        <end position="551"/>
    </location>
</feature>
<feature type="compositionally biased region" description="Low complexity" evidence="1">
    <location>
        <begin position="1054"/>
        <end position="1065"/>
    </location>
</feature>
<feature type="region of interest" description="Disordered" evidence="1">
    <location>
        <begin position="428"/>
        <end position="840"/>
    </location>
</feature>
<feature type="compositionally biased region" description="Basic and acidic residues" evidence="1">
    <location>
        <begin position="662"/>
        <end position="672"/>
    </location>
</feature>
<accession>A0A4V3XCS3</accession>
<dbReference type="EMBL" id="SGPK01000166">
    <property type="protein sequence ID" value="THH06973.1"/>
    <property type="molecule type" value="Genomic_DNA"/>
</dbReference>
<feature type="region of interest" description="Disordered" evidence="1">
    <location>
        <begin position="910"/>
        <end position="992"/>
    </location>
</feature>
<reference evidence="3 4" key="1">
    <citation type="submission" date="2019-02" db="EMBL/GenBank/DDBJ databases">
        <title>Genome sequencing of the rare red list fungi Phellinidium pouzarii.</title>
        <authorList>
            <person name="Buettner E."/>
            <person name="Kellner H."/>
        </authorList>
    </citation>
    <scope>NUCLEOTIDE SEQUENCE [LARGE SCALE GENOMIC DNA]</scope>
    <source>
        <strain evidence="3 4">DSM 108285</strain>
    </source>
</reference>
<keyword evidence="4" id="KW-1185">Reference proteome</keyword>
<feature type="compositionally biased region" description="Polar residues" evidence="1">
    <location>
        <begin position="1094"/>
        <end position="1103"/>
    </location>
</feature>
<feature type="compositionally biased region" description="Basic and acidic residues" evidence="1">
    <location>
        <begin position="65"/>
        <end position="96"/>
    </location>
</feature>
<feature type="compositionally biased region" description="Polar residues" evidence="1">
    <location>
        <begin position="757"/>
        <end position="766"/>
    </location>
</feature>
<evidence type="ECO:0000313" key="3">
    <source>
        <dbReference type="EMBL" id="THH06973.1"/>
    </source>
</evidence>
<proteinExistence type="predicted"/>
<gene>
    <name evidence="3" type="ORF">EW145_g3706</name>
</gene>
<evidence type="ECO:0000256" key="1">
    <source>
        <dbReference type="SAM" id="MobiDB-lite"/>
    </source>
</evidence>
<feature type="compositionally biased region" description="Low complexity" evidence="1">
    <location>
        <begin position="686"/>
        <end position="709"/>
    </location>
</feature>
<evidence type="ECO:0000313" key="4">
    <source>
        <dbReference type="Proteomes" id="UP000308199"/>
    </source>
</evidence>
<organism evidence="3 4">
    <name type="scientific">Phellinidium pouzarii</name>
    <dbReference type="NCBI Taxonomy" id="167371"/>
    <lineage>
        <taxon>Eukaryota</taxon>
        <taxon>Fungi</taxon>
        <taxon>Dikarya</taxon>
        <taxon>Basidiomycota</taxon>
        <taxon>Agaricomycotina</taxon>
        <taxon>Agaricomycetes</taxon>
        <taxon>Hymenochaetales</taxon>
        <taxon>Hymenochaetaceae</taxon>
        <taxon>Phellinidium</taxon>
    </lineage>
</organism>
<dbReference type="PROSITE" id="PS50172">
    <property type="entry name" value="BRCT"/>
    <property type="match status" value="1"/>
</dbReference>
<feature type="region of interest" description="Disordered" evidence="1">
    <location>
        <begin position="1243"/>
        <end position="1302"/>
    </location>
</feature>
<feature type="compositionally biased region" description="Basic and acidic residues" evidence="1">
    <location>
        <begin position="616"/>
        <end position="639"/>
    </location>
</feature>
<dbReference type="InterPro" id="IPR036420">
    <property type="entry name" value="BRCT_dom_sf"/>
</dbReference>
<evidence type="ECO:0000259" key="2">
    <source>
        <dbReference type="PROSITE" id="PS50172"/>
    </source>
</evidence>
<dbReference type="InterPro" id="IPR001357">
    <property type="entry name" value="BRCT_dom"/>
</dbReference>